<dbReference type="Proteomes" id="UP000245938">
    <property type="component" value="Unassembled WGS sequence"/>
</dbReference>
<organism evidence="5 6">
    <name type="scientific">Kurthia sibirica</name>
    <dbReference type="NCBI Taxonomy" id="202750"/>
    <lineage>
        <taxon>Bacteria</taxon>
        <taxon>Bacillati</taxon>
        <taxon>Bacillota</taxon>
        <taxon>Bacilli</taxon>
        <taxon>Bacillales</taxon>
        <taxon>Caryophanaceae</taxon>
        <taxon>Kurthia</taxon>
    </lineage>
</organism>
<reference evidence="5 6" key="1">
    <citation type="submission" date="2018-05" db="EMBL/GenBank/DDBJ databases">
        <title>Kurthia sibirica genome sequence.</title>
        <authorList>
            <person name="Maclea K.S."/>
            <person name="Goen A.E."/>
        </authorList>
    </citation>
    <scope>NUCLEOTIDE SEQUENCE [LARGE SCALE GENOMIC DNA]</scope>
    <source>
        <strain evidence="5 6">ATCC 49154</strain>
    </source>
</reference>
<dbReference type="GO" id="GO:0003887">
    <property type="term" value="F:DNA-directed DNA polymerase activity"/>
    <property type="evidence" value="ECO:0007669"/>
    <property type="project" value="InterPro"/>
</dbReference>
<dbReference type="CDD" id="cd06127">
    <property type="entry name" value="DEDDh"/>
    <property type="match status" value="1"/>
</dbReference>
<dbReference type="GO" id="GO:0003677">
    <property type="term" value="F:DNA binding"/>
    <property type="evidence" value="ECO:0007669"/>
    <property type="project" value="InterPro"/>
</dbReference>
<dbReference type="RefSeq" id="WP_109306970.1">
    <property type="nucleotide sequence ID" value="NZ_BJUF01000015.1"/>
</dbReference>
<dbReference type="SUPFAM" id="SSF53098">
    <property type="entry name" value="Ribonuclease H-like"/>
    <property type="match status" value="1"/>
</dbReference>
<dbReference type="Pfam" id="PF00929">
    <property type="entry name" value="RNase_T"/>
    <property type="match status" value="1"/>
</dbReference>
<evidence type="ECO:0000313" key="5">
    <source>
        <dbReference type="EMBL" id="PWI24376.1"/>
    </source>
</evidence>
<feature type="domain" description="Exonuclease" evidence="4">
    <location>
        <begin position="55"/>
        <end position="223"/>
    </location>
</feature>
<gene>
    <name evidence="5" type="ORF">DEX24_13650</name>
</gene>
<keyword evidence="3" id="KW-0269">Exonuclease</keyword>
<dbReference type="InterPro" id="IPR036397">
    <property type="entry name" value="RNaseH_sf"/>
</dbReference>
<dbReference type="GO" id="GO:0008408">
    <property type="term" value="F:3'-5' exonuclease activity"/>
    <property type="evidence" value="ECO:0007669"/>
    <property type="project" value="TreeGrafter"/>
</dbReference>
<dbReference type="Gene3D" id="3.30.420.10">
    <property type="entry name" value="Ribonuclease H-like superfamily/Ribonuclease H"/>
    <property type="match status" value="1"/>
</dbReference>
<dbReference type="GO" id="GO:0045004">
    <property type="term" value="P:DNA replication proofreading"/>
    <property type="evidence" value="ECO:0007669"/>
    <property type="project" value="TreeGrafter"/>
</dbReference>
<dbReference type="AlphaFoldDB" id="A0A2U3AIJ4"/>
<name>A0A2U3AIJ4_9BACL</name>
<proteinExistence type="predicted"/>
<keyword evidence="1" id="KW-0540">Nuclease</keyword>
<comment type="caution">
    <text evidence="5">The sequence shown here is derived from an EMBL/GenBank/DDBJ whole genome shotgun (WGS) entry which is preliminary data.</text>
</comment>
<dbReference type="InterPro" id="IPR013520">
    <property type="entry name" value="Ribonucl_H"/>
</dbReference>
<dbReference type="SMART" id="SM00479">
    <property type="entry name" value="EXOIII"/>
    <property type="match status" value="1"/>
</dbReference>
<dbReference type="NCBIfam" id="TIGR00573">
    <property type="entry name" value="dnaq"/>
    <property type="match status" value="1"/>
</dbReference>
<dbReference type="GO" id="GO:0005829">
    <property type="term" value="C:cytosol"/>
    <property type="evidence" value="ECO:0007669"/>
    <property type="project" value="TreeGrafter"/>
</dbReference>
<dbReference type="InterPro" id="IPR012337">
    <property type="entry name" value="RNaseH-like_sf"/>
</dbReference>
<sequence>MNFEGFSQMFNGVMNRNSMNRMHELQSKEQIAYLRRLDASIRLDRDFSRPFDEVEFVVFDLETTGFEPVKGDEIVSVGAIKIKGSELLSAQFYSLSKIQGWISPKIEALTSITNKQVANALPAKDVLDSFIHFIGESTLIAHHAKHERDFMDSYYKKIYQKKFIHRIVDTSFLLKVTGMNNPYCTLDEACQTLNIPIENRHHALGDAVMTAKVWTSLIGRLQEQGIENLEQLYSRFAEM</sequence>
<evidence type="ECO:0000259" key="4">
    <source>
        <dbReference type="SMART" id="SM00479"/>
    </source>
</evidence>
<dbReference type="EMBL" id="QFVR01000022">
    <property type="protein sequence ID" value="PWI24376.1"/>
    <property type="molecule type" value="Genomic_DNA"/>
</dbReference>
<dbReference type="InterPro" id="IPR006054">
    <property type="entry name" value="DnaQ"/>
</dbReference>
<keyword evidence="6" id="KW-1185">Reference proteome</keyword>
<accession>A0A2U3AIJ4</accession>
<evidence type="ECO:0000256" key="2">
    <source>
        <dbReference type="ARBA" id="ARBA00022801"/>
    </source>
</evidence>
<dbReference type="PANTHER" id="PTHR30231">
    <property type="entry name" value="DNA POLYMERASE III SUBUNIT EPSILON"/>
    <property type="match status" value="1"/>
</dbReference>
<keyword evidence="2" id="KW-0378">Hydrolase</keyword>
<evidence type="ECO:0000256" key="3">
    <source>
        <dbReference type="ARBA" id="ARBA00022839"/>
    </source>
</evidence>
<dbReference type="PANTHER" id="PTHR30231:SF41">
    <property type="entry name" value="DNA POLYMERASE III SUBUNIT EPSILON"/>
    <property type="match status" value="1"/>
</dbReference>
<protein>
    <submittedName>
        <fullName evidence="5">DNA polymerase III subunit epsilon</fullName>
    </submittedName>
</protein>
<dbReference type="FunFam" id="3.30.420.10:FF:000045">
    <property type="entry name" value="3'-5' exonuclease DinG"/>
    <property type="match status" value="1"/>
</dbReference>
<evidence type="ECO:0000256" key="1">
    <source>
        <dbReference type="ARBA" id="ARBA00022722"/>
    </source>
</evidence>
<dbReference type="OrthoDB" id="9804290at2"/>
<evidence type="ECO:0000313" key="6">
    <source>
        <dbReference type="Proteomes" id="UP000245938"/>
    </source>
</evidence>